<organism evidence="2">
    <name type="scientific">Guillardia theta (strain CCMP2712)</name>
    <name type="common">Cryptophyte</name>
    <dbReference type="NCBI Taxonomy" id="905079"/>
    <lineage>
        <taxon>Eukaryota</taxon>
        <taxon>Cryptophyceae</taxon>
        <taxon>Pyrenomonadales</taxon>
        <taxon>Geminigeraceae</taxon>
        <taxon>Guillardia</taxon>
    </lineage>
</organism>
<evidence type="ECO:0000313" key="4">
    <source>
        <dbReference type="Proteomes" id="UP000011087"/>
    </source>
</evidence>
<keyword evidence="1" id="KW-0812">Transmembrane</keyword>
<dbReference type="EnsemblProtists" id="EKX34718">
    <property type="protein sequence ID" value="EKX34718"/>
    <property type="gene ID" value="GUITHDRAFT_119152"/>
</dbReference>
<proteinExistence type="predicted"/>
<evidence type="ECO:0000256" key="1">
    <source>
        <dbReference type="SAM" id="Phobius"/>
    </source>
</evidence>
<reference evidence="3" key="3">
    <citation type="submission" date="2016-03" db="UniProtKB">
        <authorList>
            <consortium name="EnsemblProtists"/>
        </authorList>
    </citation>
    <scope>IDENTIFICATION</scope>
</reference>
<dbReference type="Proteomes" id="UP000011087">
    <property type="component" value="Unassembled WGS sequence"/>
</dbReference>
<feature type="transmembrane region" description="Helical" evidence="1">
    <location>
        <begin position="76"/>
        <end position="99"/>
    </location>
</feature>
<name>L1IEQ6_GUITC</name>
<dbReference type="GeneID" id="17291435"/>
<feature type="transmembrane region" description="Helical" evidence="1">
    <location>
        <begin position="111"/>
        <end position="128"/>
    </location>
</feature>
<protein>
    <submittedName>
        <fullName evidence="2 3">Uncharacterized protein</fullName>
    </submittedName>
</protein>
<evidence type="ECO:0000313" key="3">
    <source>
        <dbReference type="EnsemblProtists" id="EKX34718"/>
    </source>
</evidence>
<reference evidence="2 4" key="1">
    <citation type="journal article" date="2012" name="Nature">
        <title>Algal genomes reveal evolutionary mosaicism and the fate of nucleomorphs.</title>
        <authorList>
            <consortium name="DOE Joint Genome Institute"/>
            <person name="Curtis B.A."/>
            <person name="Tanifuji G."/>
            <person name="Burki F."/>
            <person name="Gruber A."/>
            <person name="Irimia M."/>
            <person name="Maruyama S."/>
            <person name="Arias M.C."/>
            <person name="Ball S.G."/>
            <person name="Gile G.H."/>
            <person name="Hirakawa Y."/>
            <person name="Hopkins J.F."/>
            <person name="Kuo A."/>
            <person name="Rensing S.A."/>
            <person name="Schmutz J."/>
            <person name="Symeonidi A."/>
            <person name="Elias M."/>
            <person name="Eveleigh R.J."/>
            <person name="Herman E.K."/>
            <person name="Klute M.J."/>
            <person name="Nakayama T."/>
            <person name="Obornik M."/>
            <person name="Reyes-Prieto A."/>
            <person name="Armbrust E.V."/>
            <person name="Aves S.J."/>
            <person name="Beiko R.G."/>
            <person name="Coutinho P."/>
            <person name="Dacks J.B."/>
            <person name="Durnford D.G."/>
            <person name="Fast N.M."/>
            <person name="Green B.R."/>
            <person name="Grisdale C.J."/>
            <person name="Hempel F."/>
            <person name="Henrissat B."/>
            <person name="Hoppner M.P."/>
            <person name="Ishida K."/>
            <person name="Kim E."/>
            <person name="Koreny L."/>
            <person name="Kroth P.G."/>
            <person name="Liu Y."/>
            <person name="Malik S.B."/>
            <person name="Maier U.G."/>
            <person name="McRose D."/>
            <person name="Mock T."/>
            <person name="Neilson J.A."/>
            <person name="Onodera N.T."/>
            <person name="Poole A.M."/>
            <person name="Pritham E.J."/>
            <person name="Richards T.A."/>
            <person name="Rocap G."/>
            <person name="Roy S.W."/>
            <person name="Sarai C."/>
            <person name="Schaack S."/>
            <person name="Shirato S."/>
            <person name="Slamovits C.H."/>
            <person name="Spencer D.F."/>
            <person name="Suzuki S."/>
            <person name="Worden A.Z."/>
            <person name="Zauner S."/>
            <person name="Barry K."/>
            <person name="Bell C."/>
            <person name="Bharti A.K."/>
            <person name="Crow J.A."/>
            <person name="Grimwood J."/>
            <person name="Kramer R."/>
            <person name="Lindquist E."/>
            <person name="Lucas S."/>
            <person name="Salamov A."/>
            <person name="McFadden G.I."/>
            <person name="Lane C.E."/>
            <person name="Keeling P.J."/>
            <person name="Gray M.W."/>
            <person name="Grigoriev I.V."/>
            <person name="Archibald J.M."/>
        </authorList>
    </citation>
    <scope>NUCLEOTIDE SEQUENCE</scope>
    <source>
        <strain evidence="2 4">CCMP2712</strain>
    </source>
</reference>
<feature type="transmembrane region" description="Helical" evidence="1">
    <location>
        <begin position="12"/>
        <end position="33"/>
    </location>
</feature>
<gene>
    <name evidence="2" type="ORF">GUITHDRAFT_119152</name>
</gene>
<dbReference type="EMBL" id="JH993104">
    <property type="protein sequence ID" value="EKX34718.1"/>
    <property type="molecule type" value="Genomic_DNA"/>
</dbReference>
<dbReference type="KEGG" id="gtt:GUITHDRAFT_119152"/>
<keyword evidence="1" id="KW-0472">Membrane</keyword>
<dbReference type="RefSeq" id="XP_005821698.1">
    <property type="nucleotide sequence ID" value="XM_005821641.1"/>
</dbReference>
<feature type="transmembrane region" description="Helical" evidence="1">
    <location>
        <begin position="148"/>
        <end position="171"/>
    </location>
</feature>
<accession>L1IEQ6</accession>
<dbReference type="PaxDb" id="55529-EKX34718"/>
<reference evidence="4" key="2">
    <citation type="submission" date="2012-11" db="EMBL/GenBank/DDBJ databases">
        <authorList>
            <person name="Kuo A."/>
            <person name="Curtis B.A."/>
            <person name="Tanifuji G."/>
            <person name="Burki F."/>
            <person name="Gruber A."/>
            <person name="Irimia M."/>
            <person name="Maruyama S."/>
            <person name="Arias M.C."/>
            <person name="Ball S.G."/>
            <person name="Gile G.H."/>
            <person name="Hirakawa Y."/>
            <person name="Hopkins J.F."/>
            <person name="Rensing S.A."/>
            <person name="Schmutz J."/>
            <person name="Symeonidi A."/>
            <person name="Elias M."/>
            <person name="Eveleigh R.J."/>
            <person name="Herman E.K."/>
            <person name="Klute M.J."/>
            <person name="Nakayama T."/>
            <person name="Obornik M."/>
            <person name="Reyes-Prieto A."/>
            <person name="Armbrust E.V."/>
            <person name="Aves S.J."/>
            <person name="Beiko R.G."/>
            <person name="Coutinho P."/>
            <person name="Dacks J.B."/>
            <person name="Durnford D.G."/>
            <person name="Fast N.M."/>
            <person name="Green B.R."/>
            <person name="Grisdale C."/>
            <person name="Hempe F."/>
            <person name="Henrissat B."/>
            <person name="Hoppner M.P."/>
            <person name="Ishida K.-I."/>
            <person name="Kim E."/>
            <person name="Koreny L."/>
            <person name="Kroth P.G."/>
            <person name="Liu Y."/>
            <person name="Malik S.-B."/>
            <person name="Maier U.G."/>
            <person name="McRose D."/>
            <person name="Mock T."/>
            <person name="Neilson J.A."/>
            <person name="Onodera N.T."/>
            <person name="Poole A.M."/>
            <person name="Pritham E.J."/>
            <person name="Richards T.A."/>
            <person name="Rocap G."/>
            <person name="Roy S.W."/>
            <person name="Sarai C."/>
            <person name="Schaack S."/>
            <person name="Shirato S."/>
            <person name="Slamovits C.H."/>
            <person name="Spencer D.F."/>
            <person name="Suzuki S."/>
            <person name="Worden A.Z."/>
            <person name="Zauner S."/>
            <person name="Barry K."/>
            <person name="Bell C."/>
            <person name="Bharti A.K."/>
            <person name="Crow J.A."/>
            <person name="Grimwood J."/>
            <person name="Kramer R."/>
            <person name="Lindquist E."/>
            <person name="Lucas S."/>
            <person name="Salamov A."/>
            <person name="McFadden G.I."/>
            <person name="Lane C.E."/>
            <person name="Keeling P.J."/>
            <person name="Gray M.W."/>
            <person name="Grigoriev I.V."/>
            <person name="Archibald J.M."/>
        </authorList>
    </citation>
    <scope>NUCLEOTIDE SEQUENCE</scope>
    <source>
        <strain evidence="4">CCMP2712</strain>
    </source>
</reference>
<keyword evidence="4" id="KW-1185">Reference proteome</keyword>
<keyword evidence="1" id="KW-1133">Transmembrane helix</keyword>
<dbReference type="HOGENOM" id="CLU_1499033_0_0_1"/>
<feature type="transmembrane region" description="Helical" evidence="1">
    <location>
        <begin position="45"/>
        <end position="64"/>
    </location>
</feature>
<dbReference type="AlphaFoldDB" id="L1IEQ6"/>
<evidence type="ECO:0000313" key="2">
    <source>
        <dbReference type="EMBL" id="EKX34718.1"/>
    </source>
</evidence>
<sequence length="180" mass="20170">MAAGPWNENHALLALRLRLSALGLILLSFVAYSFPQLIGGKKRHWHALIPGVLGVLFLPCSFGVQKESTRKIAAHVAVLVAVRNFSIMIIIAHALLPLSKLVTCSFYSSSHFFYVFLLRQLVGVFGGINGLFKLMRVAMGEEMDKLDAIYLQAGMSLICTQFLTFAIRWFMENRKKKVQK</sequence>